<dbReference type="Gene3D" id="1.10.10.10">
    <property type="entry name" value="Winged helix-like DNA-binding domain superfamily/Winged helix DNA-binding domain"/>
    <property type="match status" value="1"/>
</dbReference>
<evidence type="ECO:0000259" key="1">
    <source>
        <dbReference type="PROSITE" id="PS50532"/>
    </source>
</evidence>
<feature type="non-terminal residue" evidence="2">
    <location>
        <position position="255"/>
    </location>
</feature>
<dbReference type="PROSITE" id="PS50532">
    <property type="entry name" value="HTH_IS408"/>
    <property type="match status" value="1"/>
</dbReference>
<dbReference type="EMBL" id="BARV01004300">
    <property type="protein sequence ID" value="GAI17134.1"/>
    <property type="molecule type" value="Genomic_DNA"/>
</dbReference>
<organism evidence="2">
    <name type="scientific">marine sediment metagenome</name>
    <dbReference type="NCBI Taxonomy" id="412755"/>
    <lineage>
        <taxon>unclassified sequences</taxon>
        <taxon>metagenomes</taxon>
        <taxon>ecological metagenomes</taxon>
    </lineage>
</organism>
<gene>
    <name evidence="2" type="ORF">S06H3_09650</name>
</gene>
<feature type="domain" description="HTH IS408-type" evidence="1">
    <location>
        <begin position="11"/>
        <end position="95"/>
    </location>
</feature>
<dbReference type="NCBIfam" id="NF033546">
    <property type="entry name" value="transpos_IS21"/>
    <property type="match status" value="1"/>
</dbReference>
<dbReference type="SUPFAM" id="SSF88659">
    <property type="entry name" value="Sigma3 and sigma4 domains of RNA polymerase sigma factors"/>
    <property type="match status" value="1"/>
</dbReference>
<dbReference type="InterPro" id="IPR017895">
    <property type="entry name" value="HTH_IS408/IS1162_type"/>
</dbReference>
<comment type="caution">
    <text evidence="2">The sequence shown here is derived from an EMBL/GenBank/DDBJ whole genome shotgun (WGS) entry which is preliminary data.</text>
</comment>
<dbReference type="InterPro" id="IPR013324">
    <property type="entry name" value="RNA_pol_sigma_r3/r4-like"/>
</dbReference>
<dbReference type="PANTHER" id="PTHR35004:SF8">
    <property type="entry name" value="TRANSPOSASE RV3428C-RELATED"/>
    <property type="match status" value="1"/>
</dbReference>
<protein>
    <recommendedName>
        <fullName evidence="1">HTH IS408-type domain-containing protein</fullName>
    </recommendedName>
</protein>
<accession>X1NEN9</accession>
<evidence type="ECO:0000313" key="2">
    <source>
        <dbReference type="EMBL" id="GAI17134.1"/>
    </source>
</evidence>
<dbReference type="InterPro" id="IPR036388">
    <property type="entry name" value="WH-like_DNA-bd_sf"/>
</dbReference>
<name>X1NEN9_9ZZZZ</name>
<reference evidence="2" key="1">
    <citation type="journal article" date="2014" name="Front. Microbiol.">
        <title>High frequency of phylogenetically diverse reductive dehalogenase-homologous genes in deep subseafloor sedimentary metagenomes.</title>
        <authorList>
            <person name="Kawai M."/>
            <person name="Futagami T."/>
            <person name="Toyoda A."/>
            <person name="Takaki Y."/>
            <person name="Nishi S."/>
            <person name="Hori S."/>
            <person name="Arai W."/>
            <person name="Tsubouchi T."/>
            <person name="Morono Y."/>
            <person name="Uchiyama I."/>
            <person name="Ito T."/>
            <person name="Fujiyama A."/>
            <person name="Inagaki F."/>
            <person name="Takami H."/>
        </authorList>
    </citation>
    <scope>NUCLEOTIDE SEQUENCE</scope>
    <source>
        <strain evidence="2">Expedition CK06-06</strain>
    </source>
</reference>
<proteinExistence type="predicted"/>
<sequence>MANRRLPMRKIKEVLRLRFECRLSEREIARSCQISRTTVTDYLRRATIARLNWAEAAAFGEVQLVERLFPVIHLVKEPSSIQRPVPDYEYIYDQLRAYRKFNLTLTQLWLEYKEKHPDGYQYSQFCDLYRHWRGKLDYVMRQEHRAGEKAFIDYSDGLSILDPSTGELILTQLFLAVWGASNYTYAEASLSQTLPEWIGSHRRSLEYFGCAPRVLVPDNLKSGVSKACKYEPELNPTYTDMAEHYGCAVLPARPR</sequence>
<dbReference type="AlphaFoldDB" id="X1NEN9"/>
<dbReference type="PANTHER" id="PTHR35004">
    <property type="entry name" value="TRANSPOSASE RV3428C-RELATED"/>
    <property type="match status" value="1"/>
</dbReference>